<protein>
    <submittedName>
        <fullName evidence="1">Uncharacterized protein</fullName>
    </submittedName>
</protein>
<sequence>MKDGWLVTLTVEMRVRGADSRREAVWSAAEHLENAIRNSVDVTYSADAKRISQFDEEPIFGTQWD</sequence>
<organism evidence="1 2">
    <name type="scientific">Methanogenium marinum</name>
    <dbReference type="NCBI Taxonomy" id="348610"/>
    <lineage>
        <taxon>Archaea</taxon>
        <taxon>Methanobacteriati</taxon>
        <taxon>Methanobacteriota</taxon>
        <taxon>Stenosarchaea group</taxon>
        <taxon>Methanomicrobia</taxon>
        <taxon>Methanomicrobiales</taxon>
        <taxon>Methanomicrobiaceae</taxon>
        <taxon>Methanogenium</taxon>
    </lineage>
</organism>
<accession>A0A9Q4PWG2</accession>
<dbReference type="RefSeq" id="WP_274925225.1">
    <property type="nucleotide sequence ID" value="NZ_JAKELO010000002.1"/>
</dbReference>
<reference evidence="1" key="1">
    <citation type="submission" date="2022-01" db="EMBL/GenBank/DDBJ databases">
        <title>Draft genome of Methanogenium marinum DSM 15558.</title>
        <authorList>
            <person name="Chen S.-C."/>
            <person name="You Y.-T."/>
        </authorList>
    </citation>
    <scope>NUCLEOTIDE SEQUENCE</scope>
    <source>
        <strain evidence="1">DSM 15558</strain>
    </source>
</reference>
<evidence type="ECO:0000313" key="1">
    <source>
        <dbReference type="EMBL" id="MDE4908604.1"/>
    </source>
</evidence>
<dbReference type="EMBL" id="JAKELO010000002">
    <property type="protein sequence ID" value="MDE4908604.1"/>
    <property type="molecule type" value="Genomic_DNA"/>
</dbReference>
<name>A0A9Q4PWG2_9EURY</name>
<comment type="caution">
    <text evidence="1">The sequence shown here is derived from an EMBL/GenBank/DDBJ whole genome shotgun (WGS) entry which is preliminary data.</text>
</comment>
<proteinExistence type="predicted"/>
<dbReference type="Proteomes" id="UP001143747">
    <property type="component" value="Unassembled WGS sequence"/>
</dbReference>
<dbReference type="AlphaFoldDB" id="A0A9Q4PWG2"/>
<gene>
    <name evidence="1" type="ORF">L0665_08300</name>
</gene>
<evidence type="ECO:0000313" key="2">
    <source>
        <dbReference type="Proteomes" id="UP001143747"/>
    </source>
</evidence>
<keyword evidence="2" id="KW-1185">Reference proteome</keyword>